<feature type="compositionally biased region" description="Low complexity" evidence="1">
    <location>
        <begin position="516"/>
        <end position="532"/>
    </location>
</feature>
<gene>
    <name evidence="3" type="ORF">SSP24_52560</name>
</gene>
<feature type="region of interest" description="Disordered" evidence="1">
    <location>
        <begin position="259"/>
        <end position="278"/>
    </location>
</feature>
<evidence type="ECO:0000313" key="3">
    <source>
        <dbReference type="EMBL" id="GEC07601.1"/>
    </source>
</evidence>
<comment type="caution">
    <text evidence="3">The sequence shown here is derived from an EMBL/GenBank/DDBJ whole genome shotgun (WGS) entry which is preliminary data.</text>
</comment>
<feature type="compositionally biased region" description="Polar residues" evidence="1">
    <location>
        <begin position="464"/>
        <end position="483"/>
    </location>
</feature>
<evidence type="ECO:0000313" key="4">
    <source>
        <dbReference type="Proteomes" id="UP000317881"/>
    </source>
</evidence>
<feature type="domain" description="eCIS core" evidence="2">
    <location>
        <begin position="97"/>
        <end position="168"/>
    </location>
</feature>
<feature type="compositionally biased region" description="Polar residues" evidence="1">
    <location>
        <begin position="259"/>
        <end position="269"/>
    </location>
</feature>
<dbReference type="Pfam" id="PF13699">
    <property type="entry name" value="eCIS_core"/>
    <property type="match status" value="1"/>
</dbReference>
<dbReference type="AlphaFoldDB" id="A0A4Y3VP98"/>
<feature type="region of interest" description="Disordered" evidence="1">
    <location>
        <begin position="514"/>
        <end position="575"/>
    </location>
</feature>
<dbReference type="EMBL" id="BJND01000041">
    <property type="protein sequence ID" value="GEC07601.1"/>
    <property type="molecule type" value="Genomic_DNA"/>
</dbReference>
<dbReference type="InterPro" id="IPR025295">
    <property type="entry name" value="eCIS_core_dom"/>
</dbReference>
<evidence type="ECO:0000256" key="1">
    <source>
        <dbReference type="SAM" id="MobiDB-lite"/>
    </source>
</evidence>
<dbReference type="RefSeq" id="WP_229865030.1">
    <property type="nucleotide sequence ID" value="NZ_BJND01000041.1"/>
</dbReference>
<accession>A0A4Y3VP98</accession>
<evidence type="ECO:0000259" key="2">
    <source>
        <dbReference type="Pfam" id="PF13699"/>
    </source>
</evidence>
<feature type="compositionally biased region" description="Basic and acidic residues" evidence="1">
    <location>
        <begin position="1"/>
        <end position="15"/>
    </location>
</feature>
<proteinExistence type="predicted"/>
<feature type="region of interest" description="Disordered" evidence="1">
    <location>
        <begin position="464"/>
        <end position="486"/>
    </location>
</feature>
<name>A0A4Y3VP98_9ACTN</name>
<dbReference type="Proteomes" id="UP000317881">
    <property type="component" value="Unassembled WGS sequence"/>
</dbReference>
<keyword evidence="4" id="KW-1185">Reference proteome</keyword>
<sequence>MQTSRPRTERTEPRQPARRQAAARWETAGGSAARRETSGGGAALPPPLTAEVLRAVQRSAGNAAVTAMIARRARPAPAPEQQPDTGVPEVLGTAGKPLAGPVRQEMESRFGTDFSDVRLHTGAAAARSARAIGARAYTSGSHVVLGAGGGDKHTLAHELTHVVQQRNGPVSGTATGHGFALSDPGDRFERAAEANAHKVMSGPVPDVQRLPAAEPHAEAGVDTVQRASTTVLENAVVTHYSPSKRNAEPARDLTIQRPRTVTGPITPTGTAGRPGAPNPIAVKTLHTAYKNKKGARGAPTEAQVWKDLFGGAGYDRGHVMGLEVGGSDVTQNIVPQWSLNQGTGMWRRIEQALVGVSTGDLRFEVNYQMGQGNHRRVMIPVRIDIYLDNASYSSWENEPDTNDLIRAGRDPSDAAQYYMEAKEALNGRTTLTEDEMQNFALAALSEDRATFLAYRDYEAAVAQGQNPGSSTADTHMQGMTRSTFSKDRRDKLIDSYVSAGWVTKSGTGATATYTLDDVPAPAPDSDVSSSSESDVEMSDDSQLPSPGQPFASIQYGSQSSDSDPDWEDDRMSTGS</sequence>
<feature type="region of interest" description="Disordered" evidence="1">
    <location>
        <begin position="1"/>
        <end position="46"/>
    </location>
</feature>
<organism evidence="3 4">
    <name type="scientific">Streptomyces spinoverrucosus</name>
    <dbReference type="NCBI Taxonomy" id="284043"/>
    <lineage>
        <taxon>Bacteria</taxon>
        <taxon>Bacillati</taxon>
        <taxon>Actinomycetota</taxon>
        <taxon>Actinomycetes</taxon>
        <taxon>Kitasatosporales</taxon>
        <taxon>Streptomycetaceae</taxon>
        <taxon>Streptomyces</taxon>
    </lineage>
</organism>
<protein>
    <recommendedName>
        <fullName evidence="2">eCIS core domain-containing protein</fullName>
    </recommendedName>
</protein>
<feature type="region of interest" description="Disordered" evidence="1">
    <location>
        <begin position="72"/>
        <end position="95"/>
    </location>
</feature>
<reference evidence="3 4" key="1">
    <citation type="submission" date="2019-06" db="EMBL/GenBank/DDBJ databases">
        <title>Whole genome shotgun sequence of Streptomyces spinoverrucosus NBRC 14228.</title>
        <authorList>
            <person name="Hosoyama A."/>
            <person name="Uohara A."/>
            <person name="Ohji S."/>
            <person name="Ichikawa N."/>
        </authorList>
    </citation>
    <scope>NUCLEOTIDE SEQUENCE [LARGE SCALE GENOMIC DNA]</scope>
    <source>
        <strain evidence="3 4">NBRC 14228</strain>
    </source>
</reference>